<reference evidence="1 2" key="1">
    <citation type="journal article" date="2018" name="BMC Genomics">
        <title>The genome of Naegleria lovaniensis, the basis for a comparative approach to unravel pathogenicity factors of the human pathogenic amoeba N. fowleri.</title>
        <authorList>
            <person name="Liechti N."/>
            <person name="Schurch N."/>
            <person name="Bruggmann R."/>
            <person name="Wittwer M."/>
        </authorList>
    </citation>
    <scope>NUCLEOTIDE SEQUENCE [LARGE SCALE GENOMIC DNA]</scope>
    <source>
        <strain evidence="1 2">ATCC 30569</strain>
    </source>
</reference>
<dbReference type="Proteomes" id="UP000816034">
    <property type="component" value="Unassembled WGS sequence"/>
</dbReference>
<organism evidence="1 2">
    <name type="scientific">Naegleria lovaniensis</name>
    <name type="common">Amoeba</name>
    <dbReference type="NCBI Taxonomy" id="51637"/>
    <lineage>
        <taxon>Eukaryota</taxon>
        <taxon>Discoba</taxon>
        <taxon>Heterolobosea</taxon>
        <taxon>Tetramitia</taxon>
        <taxon>Eutetramitia</taxon>
        <taxon>Vahlkampfiidae</taxon>
        <taxon>Naegleria</taxon>
    </lineage>
</organism>
<evidence type="ECO:0000313" key="2">
    <source>
        <dbReference type="Proteomes" id="UP000816034"/>
    </source>
</evidence>
<protein>
    <submittedName>
        <fullName evidence="1">Uncharacterized protein</fullName>
    </submittedName>
</protein>
<comment type="caution">
    <text evidence="1">The sequence shown here is derived from an EMBL/GenBank/DDBJ whole genome shotgun (WGS) entry which is preliminary data.</text>
</comment>
<dbReference type="AlphaFoldDB" id="A0AA88GSD1"/>
<dbReference type="RefSeq" id="XP_044551989.1">
    <property type="nucleotide sequence ID" value="XM_044698549.1"/>
</dbReference>
<sequence length="415" mass="48399">MAFREASSNFPLLLRLLYTPSGLLQRLHFVRAFKLLKLYEMEKNSKMSSYVLCNDFPTSQSTLFSHSQNLIFSQVNTLLTEWKQLDISLETSSERLYEMLKKAGQQERVYSQLEVDAFYFKEARQNSEENFEFSNEATKKLHHPLFHSSKIASIDNEVSSEARSQLETLQRIEMYRLEKLSKQVHDKLGWCPILWKDSHQHHVYIKGHCKRGQVIGIFPGMVYSDNSLKKAKEKFNQTISHQVESLNIVNRFLEENMQPYLPKTANNQVLINGNLESELFFNTMYNHDDVFENMSLSFNNESQQGFRKEGFQNKIHRILSEDENNMDQYGHYIGTRFIHPFSLVHKAYHGKLSNVIAFPFVVPSCLHPTLIPYIPNKMFDNKKVLISGTNLIQSVVYIAERDLHDEAVIVEPLLM</sequence>
<keyword evidence="2" id="KW-1185">Reference proteome</keyword>
<proteinExistence type="predicted"/>
<dbReference type="EMBL" id="PYSW02000011">
    <property type="protein sequence ID" value="KAG2387997.1"/>
    <property type="molecule type" value="Genomic_DNA"/>
</dbReference>
<accession>A0AA88GSD1</accession>
<name>A0AA88GSD1_NAELO</name>
<dbReference type="GeneID" id="68093303"/>
<gene>
    <name evidence="1" type="ORF">C9374_000847</name>
</gene>
<evidence type="ECO:0000313" key="1">
    <source>
        <dbReference type="EMBL" id="KAG2387997.1"/>
    </source>
</evidence>